<feature type="compositionally biased region" description="Basic residues" evidence="1">
    <location>
        <begin position="14"/>
        <end position="28"/>
    </location>
</feature>
<sequence>MPDIKLQMQTSDSKHKRKTREKQGKNKGRTVGSMRLQRLAATADGKRTSAGGPAQTLPAQTLPAQTLPAQNLPAQTPAQTATSSRQQTESTASDGIRG</sequence>
<proteinExistence type="predicted"/>
<dbReference type="EMBL" id="BSXN01001586">
    <property type="protein sequence ID" value="GME73692.1"/>
    <property type="molecule type" value="Genomic_DNA"/>
</dbReference>
<evidence type="ECO:0000313" key="3">
    <source>
        <dbReference type="Proteomes" id="UP001165120"/>
    </source>
</evidence>
<protein>
    <submittedName>
        <fullName evidence="2">Unnamed protein product</fullName>
    </submittedName>
</protein>
<keyword evidence="3" id="KW-1185">Reference proteome</keyword>
<name>A0A9W6WIK3_CANBO</name>
<evidence type="ECO:0000313" key="2">
    <source>
        <dbReference type="EMBL" id="GME73692.1"/>
    </source>
</evidence>
<gene>
    <name evidence="2" type="ORF">Cboi02_000414300</name>
</gene>
<evidence type="ECO:0000256" key="1">
    <source>
        <dbReference type="SAM" id="MobiDB-lite"/>
    </source>
</evidence>
<reference evidence="2" key="1">
    <citation type="submission" date="2023-04" db="EMBL/GenBank/DDBJ databases">
        <title>Candida boidinii NBRC 10035.</title>
        <authorList>
            <person name="Ichikawa N."/>
            <person name="Sato H."/>
            <person name="Tonouchi N."/>
        </authorList>
    </citation>
    <scope>NUCLEOTIDE SEQUENCE</scope>
    <source>
        <strain evidence="2">NBRC 10035</strain>
    </source>
</reference>
<organism evidence="2 3">
    <name type="scientific">Candida boidinii</name>
    <name type="common">Yeast</name>
    <dbReference type="NCBI Taxonomy" id="5477"/>
    <lineage>
        <taxon>Eukaryota</taxon>
        <taxon>Fungi</taxon>
        <taxon>Dikarya</taxon>
        <taxon>Ascomycota</taxon>
        <taxon>Saccharomycotina</taxon>
        <taxon>Pichiomycetes</taxon>
        <taxon>Pichiales</taxon>
        <taxon>Pichiaceae</taxon>
        <taxon>Ogataea</taxon>
        <taxon>Ogataea/Candida clade</taxon>
    </lineage>
</organism>
<feature type="compositionally biased region" description="Polar residues" evidence="1">
    <location>
        <begin position="57"/>
        <end position="98"/>
    </location>
</feature>
<comment type="caution">
    <text evidence="2">The sequence shown here is derived from an EMBL/GenBank/DDBJ whole genome shotgun (WGS) entry which is preliminary data.</text>
</comment>
<feature type="region of interest" description="Disordered" evidence="1">
    <location>
        <begin position="1"/>
        <end position="98"/>
    </location>
</feature>
<dbReference type="Proteomes" id="UP001165120">
    <property type="component" value="Unassembled WGS sequence"/>
</dbReference>
<dbReference type="AlphaFoldDB" id="A0A9W6WIK3"/>
<accession>A0A9W6WIK3</accession>